<name>X1CCZ4_9ZZZZ</name>
<reference evidence="1" key="1">
    <citation type="journal article" date="2014" name="Front. Microbiol.">
        <title>High frequency of phylogenetically diverse reductive dehalogenase-homologous genes in deep subseafloor sedimentary metagenomes.</title>
        <authorList>
            <person name="Kawai M."/>
            <person name="Futagami T."/>
            <person name="Toyoda A."/>
            <person name="Takaki Y."/>
            <person name="Nishi S."/>
            <person name="Hori S."/>
            <person name="Arai W."/>
            <person name="Tsubouchi T."/>
            <person name="Morono Y."/>
            <person name="Uchiyama I."/>
            <person name="Ito T."/>
            <person name="Fujiyama A."/>
            <person name="Inagaki F."/>
            <person name="Takami H."/>
        </authorList>
    </citation>
    <scope>NUCLEOTIDE SEQUENCE</scope>
    <source>
        <strain evidence="1">Expedition CK06-06</strain>
    </source>
</reference>
<organism evidence="1">
    <name type="scientific">marine sediment metagenome</name>
    <dbReference type="NCBI Taxonomy" id="412755"/>
    <lineage>
        <taxon>unclassified sequences</taxon>
        <taxon>metagenomes</taxon>
        <taxon>ecological metagenomes</taxon>
    </lineage>
</organism>
<protein>
    <submittedName>
        <fullName evidence="1">Uncharacterized protein</fullName>
    </submittedName>
</protein>
<proteinExistence type="predicted"/>
<evidence type="ECO:0000313" key="1">
    <source>
        <dbReference type="EMBL" id="GAG91027.1"/>
    </source>
</evidence>
<gene>
    <name evidence="1" type="ORF">S01H4_50301</name>
</gene>
<dbReference type="EMBL" id="BART01028547">
    <property type="protein sequence ID" value="GAG91027.1"/>
    <property type="molecule type" value="Genomic_DNA"/>
</dbReference>
<comment type="caution">
    <text evidence="1">The sequence shown here is derived from an EMBL/GenBank/DDBJ whole genome shotgun (WGS) entry which is preliminary data.</text>
</comment>
<dbReference type="AlphaFoldDB" id="X1CCZ4"/>
<sequence>SLTESTIYNSRTLVENCAYVNILRNKVIGVTICNIVDERSAKGVCSKYIVQISEANNKI</sequence>
<accession>X1CCZ4</accession>
<feature type="non-terminal residue" evidence="1">
    <location>
        <position position="1"/>
    </location>
</feature>